<reference evidence="1" key="1">
    <citation type="journal article" date="2020" name="Stud. Mycol.">
        <title>101 Dothideomycetes genomes: a test case for predicting lifestyles and emergence of pathogens.</title>
        <authorList>
            <person name="Haridas S."/>
            <person name="Albert R."/>
            <person name="Binder M."/>
            <person name="Bloem J."/>
            <person name="Labutti K."/>
            <person name="Salamov A."/>
            <person name="Andreopoulos B."/>
            <person name="Baker S."/>
            <person name="Barry K."/>
            <person name="Bills G."/>
            <person name="Bluhm B."/>
            <person name="Cannon C."/>
            <person name="Castanera R."/>
            <person name="Culley D."/>
            <person name="Daum C."/>
            <person name="Ezra D."/>
            <person name="Gonzalez J."/>
            <person name="Henrissat B."/>
            <person name="Kuo A."/>
            <person name="Liang C."/>
            <person name="Lipzen A."/>
            <person name="Lutzoni F."/>
            <person name="Magnuson J."/>
            <person name="Mondo S."/>
            <person name="Nolan M."/>
            <person name="Ohm R."/>
            <person name="Pangilinan J."/>
            <person name="Park H.-J."/>
            <person name="Ramirez L."/>
            <person name="Alfaro M."/>
            <person name="Sun H."/>
            <person name="Tritt A."/>
            <person name="Yoshinaga Y."/>
            <person name="Zwiers L.-H."/>
            <person name="Turgeon B."/>
            <person name="Goodwin S."/>
            <person name="Spatafora J."/>
            <person name="Crous P."/>
            <person name="Grigoriev I."/>
        </authorList>
    </citation>
    <scope>NUCLEOTIDE SEQUENCE</scope>
    <source>
        <strain evidence="1">ATCC 200398</strain>
    </source>
</reference>
<comment type="caution">
    <text evidence="1">The sequence shown here is derived from an EMBL/GenBank/DDBJ whole genome shotgun (WGS) entry which is preliminary data.</text>
</comment>
<sequence>MKVYDLQLETINGDPSYTAISNPKTYWSSIVIKLGDFELSQFFETQEPWYLWKFWWTPLYWLPEQTFTESEGTPEGDVWAIDNYINTHEPLSLSGHINGMKFYWEAITPRKAYAINCSDDEHEPYTHTLNDYRISALKPRTLSNSRSLRRQIEDAYTKMVEANKDQWDQENEDLELAIYGWVVHDPTGSDVCFLWDDTKPKRTSSSLFVELGLEVIPTVTPYPDKHINFKFGVLIVRSMSLSPLWGLIGQTTSFMQAEQVQFDRLKRSPQHFYATAGLPVVRGIIWCETALHRDVIDSRRINIFGPLDEVCHETLFAPTPLAINSVAQGLGAPKRFTATLRGLSKVVCSVCTWSLKGKSAILEPCSPNNSPSSTYTTAKCLKPSADLNEIHKALLPALHCGPEWNSKRPKQNITTTRNRTIKLKKIWQENNAVLLIRQVTTLPSSGETHLSTKEITIDNFENNSTQRKGRNAEFLDIILGGTVSGSACHLLPRPTSYDKAGVRFATSGYGSSSTCSDDAVLLVIDSPPKPPPKPAQHDTPLHSKATQHRRAHTLNGSTDDNIATTQTHSRPRQFGISTAPPKRTPTTLVQNAAA</sequence>
<gene>
    <name evidence="1" type="ORF">BDR25DRAFT_361789</name>
</gene>
<organism evidence="1 2">
    <name type="scientific">Lindgomyces ingoldianus</name>
    <dbReference type="NCBI Taxonomy" id="673940"/>
    <lineage>
        <taxon>Eukaryota</taxon>
        <taxon>Fungi</taxon>
        <taxon>Dikarya</taxon>
        <taxon>Ascomycota</taxon>
        <taxon>Pezizomycotina</taxon>
        <taxon>Dothideomycetes</taxon>
        <taxon>Pleosporomycetidae</taxon>
        <taxon>Pleosporales</taxon>
        <taxon>Lindgomycetaceae</taxon>
        <taxon>Lindgomyces</taxon>
    </lineage>
</organism>
<proteinExistence type="predicted"/>
<protein>
    <submittedName>
        <fullName evidence="1">Uncharacterized protein</fullName>
    </submittedName>
</protein>
<dbReference type="Proteomes" id="UP000799755">
    <property type="component" value="Unassembled WGS sequence"/>
</dbReference>
<evidence type="ECO:0000313" key="2">
    <source>
        <dbReference type="Proteomes" id="UP000799755"/>
    </source>
</evidence>
<evidence type="ECO:0000313" key="1">
    <source>
        <dbReference type="EMBL" id="KAF2464287.1"/>
    </source>
</evidence>
<accession>A0ACB6QDT6</accession>
<keyword evidence="2" id="KW-1185">Reference proteome</keyword>
<name>A0ACB6QDT6_9PLEO</name>
<dbReference type="EMBL" id="MU003538">
    <property type="protein sequence ID" value="KAF2464287.1"/>
    <property type="molecule type" value="Genomic_DNA"/>
</dbReference>